<keyword evidence="2" id="KW-0732">Signal</keyword>
<feature type="region of interest" description="Disordered" evidence="1">
    <location>
        <begin position="97"/>
        <end position="125"/>
    </location>
</feature>
<feature type="compositionally biased region" description="Low complexity" evidence="1">
    <location>
        <begin position="28"/>
        <end position="60"/>
    </location>
</feature>
<dbReference type="OrthoDB" id="9445642at2759"/>
<proteinExistence type="predicted"/>
<feature type="chain" id="PRO_5035312923" evidence="2">
    <location>
        <begin position="22"/>
        <end position="726"/>
    </location>
</feature>
<evidence type="ECO:0000313" key="3">
    <source>
        <dbReference type="EMBL" id="CAG9585227.1"/>
    </source>
</evidence>
<comment type="caution">
    <text evidence="3">The sequence shown here is derived from an EMBL/GenBank/DDBJ whole genome shotgun (WGS) entry which is preliminary data.</text>
</comment>
<organism evidence="3 4">
    <name type="scientific">Danaus chrysippus</name>
    <name type="common">African queen</name>
    <dbReference type="NCBI Taxonomy" id="151541"/>
    <lineage>
        <taxon>Eukaryota</taxon>
        <taxon>Metazoa</taxon>
        <taxon>Ecdysozoa</taxon>
        <taxon>Arthropoda</taxon>
        <taxon>Hexapoda</taxon>
        <taxon>Insecta</taxon>
        <taxon>Pterygota</taxon>
        <taxon>Neoptera</taxon>
        <taxon>Endopterygota</taxon>
        <taxon>Lepidoptera</taxon>
        <taxon>Glossata</taxon>
        <taxon>Ditrysia</taxon>
        <taxon>Papilionoidea</taxon>
        <taxon>Nymphalidae</taxon>
        <taxon>Danainae</taxon>
        <taxon>Danaini</taxon>
        <taxon>Danaina</taxon>
        <taxon>Danaus</taxon>
        <taxon>Anosia</taxon>
    </lineage>
</organism>
<feature type="compositionally biased region" description="Low complexity" evidence="1">
    <location>
        <begin position="102"/>
        <end position="112"/>
    </location>
</feature>
<accession>A0A8J2RBN7</accession>
<feature type="signal peptide" evidence="2">
    <location>
        <begin position="1"/>
        <end position="21"/>
    </location>
</feature>
<feature type="compositionally biased region" description="Polar residues" evidence="1">
    <location>
        <begin position="320"/>
        <end position="331"/>
    </location>
</feature>
<name>A0A8J2RBN7_9NEOP</name>
<feature type="region of interest" description="Disordered" evidence="1">
    <location>
        <begin position="300"/>
        <end position="345"/>
    </location>
</feature>
<reference evidence="3" key="1">
    <citation type="submission" date="2021-09" db="EMBL/GenBank/DDBJ databases">
        <authorList>
            <person name="Martin H S."/>
        </authorList>
    </citation>
    <scope>NUCLEOTIDE SEQUENCE</scope>
</reference>
<dbReference type="Proteomes" id="UP000789524">
    <property type="component" value="Unassembled WGS sequence"/>
</dbReference>
<evidence type="ECO:0000256" key="1">
    <source>
        <dbReference type="SAM" id="MobiDB-lite"/>
    </source>
</evidence>
<dbReference type="AlphaFoldDB" id="A0A8J2RBN7"/>
<sequence>MRNKLLLCLVLVCALTNFSECKWGGRSGSSSRSSSRWGGGSSSTHYKPSSSWSSSHKYPSSSSGLSGYGSSSHSKPSTTWNSGSSWSSGLFEKHQPSNYPASHGLSGSSSGSKYPPSTGLSGSSFGSNKYPASTGLSGTGSGSYNYPSLSNFGSSGSFKLPTINYPSSTGLSGSGSGINKYPPSTGLSGTSSGFNKYPSSTGLSGTSSGSNKYPPSTGLSGTGSGTSNYPSLSNFGSSGSFKLPTINYPSSTGLSGSSSGNNKYPSSTGLSGTSSGFNKYPSSTGLSGTNSGFNKYPSSTGLSGTGSGSHKYPTSDKYYPTQNYPTSNINSRPIHPHHTTNVHETYNKKPHSYGYGNHGIYNPPTYYSAPQHVYITEYRNSGSRFSDLLSGLALYNLGRSHNHMHDHYYYDDYYRHRYHSNGNSHSSYDKPNEEARCLLRVKQNDKIEVLKIPCEIVSTFTEGSQKLAQDSVTQSICVTNVTVINSTSPITTNKPLNLSPSKDTAANTVSLLTTTSSPVNVSSSSNFSLPSKTIKLPNDTINSDSISTTPSYIVLNPTTQATSTITFNTTEIYNNSMSPTQLMEAKNPTKSFSEPVVVLSSFNSNSSNLNNTLLQSIKNNTDSLTPSMNTSQNIISQLTTINSTKCTVTEDPLAIKGPPLKVSDMECEVDIVTKNEHFRNKINCKTLMEYAKMPEPKKESSILPPRSKLKSWMSNPPWWLSMFIAV</sequence>
<feature type="compositionally biased region" description="Low complexity" evidence="1">
    <location>
        <begin position="198"/>
        <end position="210"/>
    </location>
</feature>
<gene>
    <name evidence="3" type="ORF">DCHRY22_LOCUS15695</name>
</gene>
<keyword evidence="4" id="KW-1185">Reference proteome</keyword>
<feature type="region of interest" description="Disordered" evidence="1">
    <location>
        <begin position="198"/>
        <end position="225"/>
    </location>
</feature>
<evidence type="ECO:0000256" key="2">
    <source>
        <dbReference type="SAM" id="SignalP"/>
    </source>
</evidence>
<feature type="region of interest" description="Disordered" evidence="1">
    <location>
        <begin position="252"/>
        <end position="275"/>
    </location>
</feature>
<evidence type="ECO:0000313" key="4">
    <source>
        <dbReference type="Proteomes" id="UP000789524"/>
    </source>
</evidence>
<dbReference type="EMBL" id="CAKASE010000083">
    <property type="protein sequence ID" value="CAG9585227.1"/>
    <property type="molecule type" value="Genomic_DNA"/>
</dbReference>
<feature type="region of interest" description="Disordered" evidence="1">
    <location>
        <begin position="23"/>
        <end position="60"/>
    </location>
</feature>
<protein>
    <submittedName>
        <fullName evidence="3">(African queen) hypothetical protein</fullName>
    </submittedName>
</protein>